<dbReference type="eggNOG" id="COG4733">
    <property type="taxonomic scope" value="Bacteria"/>
</dbReference>
<reference evidence="4 5" key="2">
    <citation type="journal article" date="2011" name="Stand. Genomic Sci.">
        <title>Complete genome sequence of Truepera radiovictrix type strain (RQ-24).</title>
        <authorList>
            <person name="Ivanova N."/>
            <person name="Rohde C."/>
            <person name="Munk C."/>
            <person name="Nolan M."/>
            <person name="Lucas S."/>
            <person name="Del Rio T.G."/>
            <person name="Tice H."/>
            <person name="Deshpande S."/>
            <person name="Cheng J.F."/>
            <person name="Tapia R."/>
            <person name="Han C."/>
            <person name="Goodwin L."/>
            <person name="Pitluck S."/>
            <person name="Liolios K."/>
            <person name="Mavromatis K."/>
            <person name="Mikhailova N."/>
            <person name="Pati A."/>
            <person name="Chen A."/>
            <person name="Palaniappan K."/>
            <person name="Land M."/>
            <person name="Hauser L."/>
            <person name="Chang Y.J."/>
            <person name="Jeffries C.D."/>
            <person name="Brambilla E."/>
            <person name="Rohde M."/>
            <person name="Goker M."/>
            <person name="Tindall B.J."/>
            <person name="Woyke T."/>
            <person name="Bristow J."/>
            <person name="Eisen J.A."/>
            <person name="Markowitz V."/>
            <person name="Hugenholtz P."/>
            <person name="Kyrpides N.C."/>
            <person name="Klenk H.P."/>
            <person name="Lapidus A."/>
        </authorList>
    </citation>
    <scope>NUCLEOTIDE SEQUENCE [LARGE SCALE GENOMIC DNA]</scope>
    <source>
        <strain evidence="5">DSM 17093 / CIP 108686 / LMG 22925 / RQ-24</strain>
    </source>
</reference>
<keyword evidence="5" id="KW-1185">Reference proteome</keyword>
<dbReference type="STRING" id="649638.Trad_1781"/>
<dbReference type="InterPro" id="IPR014755">
    <property type="entry name" value="Cu-Rt/internalin_Ig-like"/>
</dbReference>
<dbReference type="eggNOG" id="COG2133">
    <property type="taxonomic scope" value="Bacteria"/>
</dbReference>
<evidence type="ECO:0000313" key="4">
    <source>
        <dbReference type="EMBL" id="ADI14899.1"/>
    </source>
</evidence>
<dbReference type="KEGG" id="tra:Trad_1781"/>
<dbReference type="HOGENOM" id="CLU_577384_0_0_0"/>
<feature type="domain" description="SbsA Ig-like" evidence="3">
    <location>
        <begin position="28"/>
        <end position="133"/>
    </location>
</feature>
<evidence type="ECO:0000313" key="5">
    <source>
        <dbReference type="Proteomes" id="UP000000379"/>
    </source>
</evidence>
<dbReference type="InterPro" id="IPR013783">
    <property type="entry name" value="Ig-like_fold"/>
</dbReference>
<keyword evidence="1 2" id="KW-0732">Signal</keyword>
<accession>D7CQB5</accession>
<gene>
    <name evidence="4" type="ordered locus">Trad_1781</name>
</gene>
<proteinExistence type="predicted"/>
<organism evidence="4 5">
    <name type="scientific">Truepera radiovictrix (strain DSM 17093 / CIP 108686 / LMG 22925 / RQ-24)</name>
    <dbReference type="NCBI Taxonomy" id="649638"/>
    <lineage>
        <taxon>Bacteria</taxon>
        <taxon>Thermotogati</taxon>
        <taxon>Deinococcota</taxon>
        <taxon>Deinococci</taxon>
        <taxon>Trueperales</taxon>
        <taxon>Trueperaceae</taxon>
        <taxon>Truepera</taxon>
    </lineage>
</organism>
<dbReference type="Proteomes" id="UP000000379">
    <property type="component" value="Chromosome"/>
</dbReference>
<dbReference type="Pfam" id="PF13205">
    <property type="entry name" value="Big_5"/>
    <property type="match status" value="1"/>
</dbReference>
<evidence type="ECO:0000259" key="3">
    <source>
        <dbReference type="Pfam" id="PF13205"/>
    </source>
</evidence>
<dbReference type="InterPro" id="IPR032812">
    <property type="entry name" value="SbsA_Ig"/>
</dbReference>
<evidence type="ECO:0000256" key="1">
    <source>
        <dbReference type="ARBA" id="ARBA00022729"/>
    </source>
</evidence>
<protein>
    <submittedName>
        <fullName evidence="4">PA14 domain protein</fullName>
    </submittedName>
</protein>
<evidence type="ECO:0000256" key="2">
    <source>
        <dbReference type="SAM" id="SignalP"/>
    </source>
</evidence>
<dbReference type="PROSITE" id="PS51257">
    <property type="entry name" value="PROKAR_LIPOPROTEIN"/>
    <property type="match status" value="1"/>
</dbReference>
<dbReference type="EMBL" id="CP002049">
    <property type="protein sequence ID" value="ADI14899.1"/>
    <property type="molecule type" value="Genomic_DNA"/>
</dbReference>
<feature type="signal peptide" evidence="2">
    <location>
        <begin position="1"/>
        <end position="20"/>
    </location>
</feature>
<dbReference type="AlphaFoldDB" id="D7CQB5"/>
<reference evidence="5" key="1">
    <citation type="submission" date="2010-05" db="EMBL/GenBank/DDBJ databases">
        <title>The complete genome of Truepera radiovictris DSM 17093.</title>
        <authorList>
            <consortium name="US DOE Joint Genome Institute (JGI-PGF)"/>
            <person name="Lucas S."/>
            <person name="Copeland A."/>
            <person name="Lapidus A."/>
            <person name="Glavina del Rio T."/>
            <person name="Dalin E."/>
            <person name="Tice H."/>
            <person name="Bruce D."/>
            <person name="Goodwin L."/>
            <person name="Pitluck S."/>
            <person name="Kyrpides N."/>
            <person name="Mavromatis K."/>
            <person name="Ovchinnikova G."/>
            <person name="Munk A.C."/>
            <person name="Detter J.C."/>
            <person name="Han C."/>
            <person name="Tapia R."/>
            <person name="Land M."/>
            <person name="Hauser L."/>
            <person name="Markowitz V."/>
            <person name="Cheng J.-F."/>
            <person name="Hugenholtz P."/>
            <person name="Woyke T."/>
            <person name="Wu D."/>
            <person name="Tindall B."/>
            <person name="Pomrenke H.G."/>
            <person name="Brambilla E."/>
            <person name="Klenk H.-P."/>
            <person name="Eisen J.A."/>
        </authorList>
    </citation>
    <scope>NUCLEOTIDE SEQUENCE [LARGE SCALE GENOMIC DNA]</scope>
    <source>
        <strain evidence="5">DSM 17093 / CIP 108686 / LMG 22925 / RQ-24</strain>
    </source>
</reference>
<sequence>MKRLAAASLVLAGLSACTLLDPLELTADAPQVVTIDPPNGASQVPLDAALRAELNLPGGAVDLTTLSEASVTLTEESGAPVAATRTLEDGGSTLVVSPEAPLQPATTYRFSVTSALRDEVGTPFEAFTSTFSTTDEALGDVGTLTVRNPLEIPFDDRLVLHRINDTSGNLCWPPDDPGCDAEAEPWADLVYVDTGVLQLENTGEAPLELTLTLSSPADFTLPGGESELVLDPGESYDLTVQFIHAGDEMGIIESYLELQDARGASTQIELAGIYQLRPEGNREIFLEGIVRGFGYTTELGTDARGGLTSTGPDAPLAGDEVRSAYWRPLDASLPVRVTQIAAFHSCCTQGDTFEAFEQGASTPLVSFRNDGAYSQTIFPLAEGTDEVARAEFEPSGPFEMRSANYSTDPSLGAGGGRFGFRLWPAKDREGEVIPGTYIAAQDYVSTGDCMETPLANCDFNDNMYLIENVAPVD</sequence>
<name>D7CQB5_TRURR</name>
<dbReference type="Gene3D" id="2.60.40.1220">
    <property type="match status" value="1"/>
</dbReference>
<dbReference type="RefSeq" id="WP_013178266.1">
    <property type="nucleotide sequence ID" value="NC_014221.1"/>
</dbReference>
<dbReference type="Gene3D" id="2.60.40.10">
    <property type="entry name" value="Immunoglobulins"/>
    <property type="match status" value="1"/>
</dbReference>
<feature type="chain" id="PRO_5003094174" evidence="2">
    <location>
        <begin position="21"/>
        <end position="473"/>
    </location>
</feature>